<feature type="compositionally biased region" description="Low complexity" evidence="4">
    <location>
        <begin position="499"/>
        <end position="513"/>
    </location>
</feature>
<accession>C1MXM0</accession>
<evidence type="ECO:0000256" key="3">
    <source>
        <dbReference type="PROSITE-ProRule" id="PRU00221"/>
    </source>
</evidence>
<feature type="compositionally biased region" description="Low complexity" evidence="4">
    <location>
        <begin position="76"/>
        <end position="94"/>
    </location>
</feature>
<reference evidence="5 6" key="1">
    <citation type="journal article" date="2009" name="Science">
        <title>Green evolution and dynamic adaptations revealed by genomes of the marine picoeukaryotes Micromonas.</title>
        <authorList>
            <person name="Worden A.Z."/>
            <person name="Lee J.H."/>
            <person name="Mock T."/>
            <person name="Rouze P."/>
            <person name="Simmons M.P."/>
            <person name="Aerts A.L."/>
            <person name="Allen A.E."/>
            <person name="Cuvelier M.L."/>
            <person name="Derelle E."/>
            <person name="Everett M.V."/>
            <person name="Foulon E."/>
            <person name="Grimwood J."/>
            <person name="Gundlach H."/>
            <person name="Henrissat B."/>
            <person name="Napoli C."/>
            <person name="McDonald S.M."/>
            <person name="Parker M.S."/>
            <person name="Rombauts S."/>
            <person name="Salamov A."/>
            <person name="Von Dassow P."/>
            <person name="Badger J.H."/>
            <person name="Coutinho P.M."/>
            <person name="Demir E."/>
            <person name="Dubchak I."/>
            <person name="Gentemann C."/>
            <person name="Eikrem W."/>
            <person name="Gready J.E."/>
            <person name="John U."/>
            <person name="Lanier W."/>
            <person name="Lindquist E.A."/>
            <person name="Lucas S."/>
            <person name="Mayer K.F."/>
            <person name="Moreau H."/>
            <person name="Not F."/>
            <person name="Otillar R."/>
            <person name="Panaud O."/>
            <person name="Pangilinan J."/>
            <person name="Paulsen I."/>
            <person name="Piegu B."/>
            <person name="Poliakov A."/>
            <person name="Robbens S."/>
            <person name="Schmutz J."/>
            <person name="Toulza E."/>
            <person name="Wyss T."/>
            <person name="Zelensky A."/>
            <person name="Zhou K."/>
            <person name="Armbrust E.V."/>
            <person name="Bhattacharya D."/>
            <person name="Goodenough U.W."/>
            <person name="Van de Peer Y."/>
            <person name="Grigoriev I.V."/>
        </authorList>
    </citation>
    <scope>NUCLEOTIDE SEQUENCE [LARGE SCALE GENOMIC DNA]</scope>
    <source>
        <strain evidence="5 6">CCMP1545</strain>
    </source>
</reference>
<feature type="region of interest" description="Disordered" evidence="4">
    <location>
        <begin position="352"/>
        <end position="392"/>
    </location>
</feature>
<keyword evidence="1 3" id="KW-0853">WD repeat</keyword>
<evidence type="ECO:0000313" key="5">
    <source>
        <dbReference type="EMBL" id="EEH55484.1"/>
    </source>
</evidence>
<dbReference type="RefSeq" id="XP_003060715.1">
    <property type="nucleotide sequence ID" value="XM_003060669.1"/>
</dbReference>
<dbReference type="PANTHER" id="PTHR19848:SF8">
    <property type="entry name" value="F-BOX AND WD REPEAT DOMAIN CONTAINING 7"/>
    <property type="match status" value="1"/>
</dbReference>
<feature type="region of interest" description="Disordered" evidence="4">
    <location>
        <begin position="494"/>
        <end position="515"/>
    </location>
</feature>
<evidence type="ECO:0000313" key="6">
    <source>
        <dbReference type="Proteomes" id="UP000001876"/>
    </source>
</evidence>
<dbReference type="PROSITE" id="PS50082">
    <property type="entry name" value="WD_REPEATS_2"/>
    <property type="match status" value="2"/>
</dbReference>
<proteinExistence type="predicted"/>
<dbReference type="GeneID" id="9685859"/>
<dbReference type="OMA" id="VYRWEIP"/>
<dbReference type="InterPro" id="IPR036322">
    <property type="entry name" value="WD40_repeat_dom_sf"/>
</dbReference>
<feature type="repeat" description="WD" evidence="3">
    <location>
        <begin position="408"/>
        <end position="440"/>
    </location>
</feature>
<dbReference type="PROSITE" id="PS00678">
    <property type="entry name" value="WD_REPEATS_1"/>
    <property type="match status" value="1"/>
</dbReference>
<evidence type="ECO:0000256" key="4">
    <source>
        <dbReference type="SAM" id="MobiDB-lite"/>
    </source>
</evidence>
<feature type="region of interest" description="Disordered" evidence="4">
    <location>
        <begin position="69"/>
        <end position="96"/>
    </location>
</feature>
<gene>
    <name evidence="5" type="ORF">MICPUCDRAFT_60210</name>
</gene>
<protein>
    <submittedName>
        <fullName evidence="5">Predicted protein</fullName>
    </submittedName>
</protein>
<dbReference type="InterPro" id="IPR015943">
    <property type="entry name" value="WD40/YVTN_repeat-like_dom_sf"/>
</dbReference>
<feature type="repeat" description="WD" evidence="3">
    <location>
        <begin position="460"/>
        <end position="486"/>
    </location>
</feature>
<name>C1MXM0_MICPC</name>
<dbReference type="OrthoDB" id="10249065at2759"/>
<dbReference type="InterPro" id="IPR001680">
    <property type="entry name" value="WD40_rpt"/>
</dbReference>
<organism evidence="6">
    <name type="scientific">Micromonas pusilla (strain CCMP1545)</name>
    <name type="common">Picoplanktonic green alga</name>
    <dbReference type="NCBI Taxonomy" id="564608"/>
    <lineage>
        <taxon>Eukaryota</taxon>
        <taxon>Viridiplantae</taxon>
        <taxon>Chlorophyta</taxon>
        <taxon>Mamiellophyceae</taxon>
        <taxon>Mamiellales</taxon>
        <taxon>Mamiellaceae</taxon>
        <taxon>Micromonas</taxon>
    </lineage>
</organism>
<dbReference type="InterPro" id="IPR019775">
    <property type="entry name" value="WD40_repeat_CS"/>
</dbReference>
<dbReference type="SMART" id="SM00320">
    <property type="entry name" value="WD40"/>
    <property type="match status" value="4"/>
</dbReference>
<keyword evidence="2" id="KW-0677">Repeat</keyword>
<evidence type="ECO:0000256" key="2">
    <source>
        <dbReference type="ARBA" id="ARBA00022737"/>
    </source>
</evidence>
<dbReference type="KEGG" id="mpp:MICPUCDRAFT_60210"/>
<dbReference type="PANTHER" id="PTHR19848">
    <property type="entry name" value="WD40 REPEAT PROTEIN"/>
    <property type="match status" value="1"/>
</dbReference>
<keyword evidence="6" id="KW-1185">Reference proteome</keyword>
<dbReference type="STRING" id="564608.C1MXM0"/>
<dbReference type="PROSITE" id="PS50294">
    <property type="entry name" value="WD_REPEATS_REGION"/>
    <property type="match status" value="1"/>
</dbReference>
<dbReference type="SUPFAM" id="SSF50978">
    <property type="entry name" value="WD40 repeat-like"/>
    <property type="match status" value="1"/>
</dbReference>
<dbReference type="Gene3D" id="2.130.10.10">
    <property type="entry name" value="YVTN repeat-like/Quinoprotein amine dehydrogenase"/>
    <property type="match status" value="2"/>
</dbReference>
<evidence type="ECO:0000256" key="1">
    <source>
        <dbReference type="ARBA" id="ARBA00022574"/>
    </source>
</evidence>
<dbReference type="Proteomes" id="UP000001876">
    <property type="component" value="Unassembled WGS sequence"/>
</dbReference>
<sequence length="651" mass="68118">MPSSPSRSVDDDPDVEAYLLKAKDAALKSLRRQKLIKERKSQRRMRLGGATLQPLDEGYSVEVDATTTTTNGAHRGSTTTTPTVELGGTTTTTTPAGLKKNTMLQRVLTRDARDRARGVDETDPHLRFASVLRAGATRDDDAAAAVAAAGALDITSGGGQSTGLAGITSMLVDDRGCIVCGREDGVIVTYPPREGEGVGVGGGAVAAVAAERPNRKVSTPPPSAWNGGGGGVKLLKTFVARSPPEHGGGERRILLAAHDNGSWARYVHGRSGGDGGAAPAAGWILDAAAPGPHPDFCDIFKLRPTRERSRWAPRRACVPAACFSEDGDVLYISSPVIGESCVYRWEIPATGGEESSREAKKASTTGAAPAPATPARDAAPPPPPEDPSRPRESWELLKKSTWGVVTRVDHHTDKVMAIVNHPARGGVVTGGNDKRIVVWSDEKNGSPMRVVHETIAAGAIRAVAITSDGRRLFTAGSDRNVRMWDLPATPAADADADADAAGSGSGSVAAGGSPKTKTPGIVLLKSFAGGHDGFVTSLALVPNARAPTHVVSGSEGIPGGCYLVKGDGGVNVWRVVDGVRVDAATRQTLDITSCHVSADAADPDRAVGMLSASKDGTVVEWAFDWKRRGRDEERGREIIRWRGGFLGEGKR</sequence>
<dbReference type="AlphaFoldDB" id="C1MXM0"/>
<dbReference type="EMBL" id="GG663742">
    <property type="protein sequence ID" value="EEH55484.1"/>
    <property type="molecule type" value="Genomic_DNA"/>
</dbReference>
<dbReference type="Pfam" id="PF00400">
    <property type="entry name" value="WD40"/>
    <property type="match status" value="2"/>
</dbReference>
<feature type="compositionally biased region" description="Low complexity" evidence="4">
    <location>
        <begin position="362"/>
        <end position="378"/>
    </location>
</feature>